<dbReference type="Pfam" id="PF20178">
    <property type="entry name" value="ToxA_N"/>
    <property type="match status" value="1"/>
</dbReference>
<dbReference type="Pfam" id="PF25023">
    <property type="entry name" value="TEN_YD-shell"/>
    <property type="match status" value="1"/>
</dbReference>
<dbReference type="NCBIfam" id="TIGR01643">
    <property type="entry name" value="YD_repeat_2x"/>
    <property type="match status" value="1"/>
</dbReference>
<proteinExistence type="predicted"/>
<reference evidence="4 5" key="1">
    <citation type="submission" date="2022-03" db="EMBL/GenBank/DDBJ databases">
        <title>Plant growth promoting endophytes with ACC deaminase activity.</title>
        <authorList>
            <person name="Charles T."/>
            <person name="Van Dyk A."/>
            <person name="Cheng J."/>
            <person name="Heil J."/>
        </authorList>
    </citation>
    <scope>NUCLEOTIDE SEQUENCE [LARGE SCALE GENOMIC DNA]</scope>
    <source>
        <strain evidence="4 5">8R6</strain>
    </source>
</reference>
<dbReference type="EMBL" id="CP093428">
    <property type="protein sequence ID" value="WGK91100.1"/>
    <property type="molecule type" value="Genomic_DNA"/>
</dbReference>
<keyword evidence="5" id="KW-1185">Reference proteome</keyword>
<dbReference type="InterPro" id="IPR056823">
    <property type="entry name" value="TEN-like_YD-shell"/>
</dbReference>
<dbReference type="SUPFAM" id="SSF56399">
    <property type="entry name" value="ADP-ribosylation"/>
    <property type="match status" value="1"/>
</dbReference>
<dbReference type="PANTHER" id="PTHR32305:SF15">
    <property type="entry name" value="PROTEIN RHSA-RELATED"/>
    <property type="match status" value="1"/>
</dbReference>
<gene>
    <name evidence="4" type="ORF">MOQ58_02595</name>
</gene>
<evidence type="ECO:0000256" key="1">
    <source>
        <dbReference type="ARBA" id="ARBA00022737"/>
    </source>
</evidence>
<evidence type="ECO:0000259" key="2">
    <source>
        <dbReference type="Pfam" id="PF20178"/>
    </source>
</evidence>
<accession>A0ABY8MUR6</accession>
<protein>
    <recommendedName>
        <fullName evidence="6">YD repeat-containing protein</fullName>
    </recommendedName>
</protein>
<dbReference type="InterPro" id="IPR022385">
    <property type="entry name" value="Rhs_assc_core"/>
</dbReference>
<sequence length="2517" mass="276334">MSDSDSTTAQPDAQQTLIIKSIPDWLIRAPAERRLELKDAGVFFPDWYRSASAASHEALKQATQRSWVSQTRVDRLFEGLADVRAFAKPLLVEALKSQFEIELDVRKTYLRLYVPKDLPVRYVVTTISLLDAALHNFEMKETAARYFDSASCFITEPDAAGQFDILQINSRLSVAAFASLCRKLDVGGRYKQQLEALLLPADAAARAMLANKVITSQQDRFRVATLLARMKGDIGQTEQMLLPGLLTEQKIPMPDAKALRLYQLSLLGTALTGIVLFSADPEHSREVEPVIAYIPDDPEHPLKTYASTREFVDELTRQLRSTDYQRFFARFVAHDQRGTFFATLLNLLNAAAPDARPNLRMQTQRVGPQLWTWLYQSRLNQILNDARVMAVSTADEDRKSRWEQWDRLEKVATVVLEVAALAAIPFVPFLGELMLAYTLYQLLDDTFTGILDWAEGQLIEASARLLSIAETVAQLGAFALGGLAVGKLLSVAPGTFVNRLKVVDLGAGQQRLWNPDLSAYERAVRLPADSRADALGLHRHQGASVLPLDGKAYEVVPETDGDIYRIRHPDRPDAYKPQLVHNGAGAWAHEVERPMEWRRAQLFRRLGHSVAEFSDVTAGRILAVSGIDEAVLRDMHVHTRRPPALLEDTIRRFKLDQQIQAFIAQMQSTDSRVYLKADPQMQVQLLQAQGVSLQDSQLRSGDVVRSVVETLEDAQLKKLLGESPAFGDSLPGIDVQAARLRLRIAGWAQESRASLFEASERHFELSSDENTQQIRRIFPDLPKTIAEELWRHTEAADRLHMQHNPGITRRMAHEALFYLREVRLSRAYEGLYLETSGNPDSDRLALHRLESLNGWSPEVRIEVREGNVDGALVDSIGGPEAPIRKVLVKQNGQYQAYDGFGKELHAFDDLYGAVQHALPDAQRRALGLPHVGQGAGLRQAVRQQTLMPRSQARALLGQPPLEADARSPMGLAVGRSGYLLGGGDFVLNSIDSGFGIGWSMAMTRYDAGNEILGLSGGGSFKTKQTATHLVFDELKLETLKVERSGPGRFDVIHKNGMREELKIFEGSDVAVPMRIVGANGAAITLDYTAINGQPALVAARDSQRTLLTISRARGKVTLTQYPGTECEASFVLSLANNAVASIDMPVGGSWFLTYEPFGNLQCLTQVDSPLGAREIIGYQEAGHQFPPGSPIRSMPYVISHTVYPRQNQPAITKNYEFSRKNFQGFDDEGRRWSPDGDTLYKSSSGYEYSSTEKLMAGTKVHSSTVRTYNKYHLLVSQVTTCQQMITIRSTVYYIDSSKSFLEQPAQFRLPKVQTLRYEDRTAGRSREELTHTEFDGAGNLLKQVGPDGVTTLSEFYPAAGAEGCPADPLGFVRFEKQRTIIPASQASDKPSVASTVMRYRYALHASLQGSPVTAVLPVEESFYELNADAEILRSKTQRVYVNQPDDPLRHGLLQKQTVTQNALATVTEFSYVLDNNRLEIQSTLKGFDGTVKTAAQTLSSLNGMKLGERGEDQGAVAYTFDAIGRLLSETFSPGTANAATRRMVYQAASNKAPATMLTTDVAGVRQKVVYDGLGRVVAVEEQDCDNPDEAARTQLFVIFAARHDALGQLVEQTHSDWWDGVARPVKTGFVYDGWGQVKTTLHADGRKEHCAIDPVARTETRWLEGMGKSVTGLNAFGKPDRIESFNIAGETQGAIVHGYDGIGRAISQTDPVGNTTTYEYDVFNRLRRSVLPDGSTVQTDYALHSQASLATEVTVAGQHLGRQTFDGLGRLSESTVGGRTVTAGYAAGFTQPIWQKSASGEKVEFVYARDFGGRVTQRKATGLDAEFTYNPLHGQLASCVEREWETRFEYHPSGRLKSETTAHAGVDRTASYTYTFGGRPLTCVDVLGQSHKTEYDEWGRAKSFEQDSLKADFIYNAVGLLERVDSQDTQAKRSMTTRLVYDDQGREISRSFEVKGAATQTLKSSYDLAGKLTQKVLGIGEDVLRDERFDYDVRGRLGHYTCSGTLRPRDPFGKDIIKQTYVYDALDNIVSLQNDFPGGSNTTTFTYSAVDPTQLIEVQHSHADYPPPVTLQYDANGQMIQDDQARALSYDALGRLTQIAAASGAVMRSYHYDARDRLVELSQPGGPDAQRFYHDGRVINEISGADRRTCGRQSGLLLGEQQQGAGAGLTLFGADLQQSVLIAESGAQRDEVAYSPYGFRPAEGGIFSQAGFSGEPLDPLTGLYLPGNGYRAYSPTLMRFLSPDSLSPFGAGGLNPYAYCLGDPINRVDPTGHVSWQSALGVGLSLFSIATSILTFGTTTPLAVASLTLALASGIAGIASEIAHEVMPQSELGDVLGYVSLGLGLASFAAGAGAAAQGAGKVAGAFRSGLSGDARGAAKAMAGGTGGRSARAGSSTQSAEASSAKWVYKTYNAQRNIPGFESLDDASRAKFFRFKDAIKDEGMTPGLAAELLGGKTYYNEMVPFKSPNPKQLLEPGYFNDSGYTEIRLNQGMRLFFYVNKDTRTATMFKFGHTQKGG</sequence>
<dbReference type="PANTHER" id="PTHR32305">
    <property type="match status" value="1"/>
</dbReference>
<dbReference type="InterPro" id="IPR046673">
    <property type="entry name" value="ToxA_N"/>
</dbReference>
<evidence type="ECO:0000259" key="3">
    <source>
        <dbReference type="Pfam" id="PF25023"/>
    </source>
</evidence>
<dbReference type="RefSeq" id="WP_280162802.1">
    <property type="nucleotide sequence ID" value="NZ_CP093428.1"/>
</dbReference>
<organism evidence="4 5">
    <name type="scientific">Pseudomonas migulae</name>
    <dbReference type="NCBI Taxonomy" id="78543"/>
    <lineage>
        <taxon>Bacteria</taxon>
        <taxon>Pseudomonadati</taxon>
        <taxon>Pseudomonadota</taxon>
        <taxon>Gammaproteobacteria</taxon>
        <taxon>Pseudomonadales</taxon>
        <taxon>Pseudomonadaceae</taxon>
        <taxon>Pseudomonas</taxon>
    </lineage>
</organism>
<feature type="domain" description="Teneurin-like YD-shell" evidence="3">
    <location>
        <begin position="1696"/>
        <end position="2244"/>
    </location>
</feature>
<evidence type="ECO:0000313" key="5">
    <source>
        <dbReference type="Proteomes" id="UP001243713"/>
    </source>
</evidence>
<evidence type="ECO:0000313" key="4">
    <source>
        <dbReference type="EMBL" id="WGK91100.1"/>
    </source>
</evidence>
<dbReference type="NCBIfam" id="TIGR03696">
    <property type="entry name" value="Rhs_assc_core"/>
    <property type="match status" value="1"/>
</dbReference>
<name>A0ABY8MUR6_9PSED</name>
<feature type="domain" description="Dermonecrotic toxin N-terminal" evidence="2">
    <location>
        <begin position="78"/>
        <end position="334"/>
    </location>
</feature>
<dbReference type="Proteomes" id="UP001243713">
    <property type="component" value="Chromosome"/>
</dbReference>
<dbReference type="Gene3D" id="2.180.10.10">
    <property type="entry name" value="RHS repeat-associated core"/>
    <property type="match status" value="2"/>
</dbReference>
<evidence type="ECO:0008006" key="6">
    <source>
        <dbReference type="Google" id="ProtNLM"/>
    </source>
</evidence>
<keyword evidence="1" id="KW-0677">Repeat</keyword>
<dbReference type="InterPro" id="IPR006530">
    <property type="entry name" value="YD"/>
</dbReference>
<dbReference type="InterPro" id="IPR050708">
    <property type="entry name" value="T6SS_VgrG/RHS"/>
</dbReference>